<dbReference type="InterPro" id="IPR039034">
    <property type="entry name" value="INPP4"/>
</dbReference>
<dbReference type="GO" id="GO:0016316">
    <property type="term" value="F:phosphatidylinositol-3,4-bisphosphate 4-phosphatase activity"/>
    <property type="evidence" value="ECO:0007669"/>
    <property type="project" value="InterPro"/>
</dbReference>
<dbReference type="Proteomes" id="UP000054495">
    <property type="component" value="Unassembled WGS sequence"/>
</dbReference>
<proteinExistence type="predicted"/>
<organism evidence="3 4">
    <name type="scientific">Ancylostoma ceylanicum</name>
    <dbReference type="NCBI Taxonomy" id="53326"/>
    <lineage>
        <taxon>Eukaryota</taxon>
        <taxon>Metazoa</taxon>
        <taxon>Ecdysozoa</taxon>
        <taxon>Nematoda</taxon>
        <taxon>Chromadorea</taxon>
        <taxon>Rhabditida</taxon>
        <taxon>Rhabditina</taxon>
        <taxon>Rhabditomorpha</taxon>
        <taxon>Strongyloidea</taxon>
        <taxon>Ancylostomatidae</taxon>
        <taxon>Ancylostomatinae</taxon>
        <taxon>Ancylostoma</taxon>
    </lineage>
</organism>
<reference evidence="3 4" key="1">
    <citation type="submission" date="2013-05" db="EMBL/GenBank/DDBJ databases">
        <title>Draft genome of the parasitic nematode Anyclostoma ceylanicum.</title>
        <authorList>
            <person name="Mitreva M."/>
        </authorList>
    </citation>
    <scope>NUCLEOTIDE SEQUENCE [LARGE SCALE GENOMIC DNA]</scope>
</reference>
<keyword evidence="2" id="KW-0443">Lipid metabolism</keyword>
<dbReference type="AlphaFoldDB" id="A0A0D6LWS6"/>
<evidence type="ECO:0000313" key="4">
    <source>
        <dbReference type="Proteomes" id="UP000054495"/>
    </source>
</evidence>
<evidence type="ECO:0000256" key="2">
    <source>
        <dbReference type="ARBA" id="ARBA00023098"/>
    </source>
</evidence>
<gene>
    <name evidence="3" type="ORF">ANCCEY_08833</name>
</gene>
<evidence type="ECO:0000313" key="3">
    <source>
        <dbReference type="EMBL" id="EPB72082.1"/>
    </source>
</evidence>
<dbReference type="GO" id="GO:0005737">
    <property type="term" value="C:cytoplasm"/>
    <property type="evidence" value="ECO:0007669"/>
    <property type="project" value="TreeGrafter"/>
</dbReference>
<keyword evidence="4" id="KW-1185">Reference proteome</keyword>
<keyword evidence="1" id="KW-0378">Hydrolase</keyword>
<dbReference type="PANTHER" id="PTHR12187">
    <property type="entry name" value="AGAP000124-PA"/>
    <property type="match status" value="1"/>
</dbReference>
<protein>
    <submittedName>
        <fullName evidence="3">Uncharacterized protein</fullName>
    </submittedName>
</protein>
<name>A0A0D6LWS6_9BILA</name>
<evidence type="ECO:0000256" key="1">
    <source>
        <dbReference type="ARBA" id="ARBA00022801"/>
    </source>
</evidence>
<sequence length="550" mass="61690">MSPRRTPLLLLMETNEYLRNPVFSKSWSKRMEMKESHRIPSPVLFEAQKVKHEKVMEMFSRRVPSGGLTRLSTLLEINQTYHDFNFFSKRQLVMDLKKYLGQLSHRIDAEWVGGSFDKRSKLCSEVADGVKSVYEQMKDVIDSVAELEKYVEILVDDEKRRSFLGQNVERQVPDSLQNQLDTIDAMLVSLSTKVAVMDRINDEQSKSDVYEKSVQDAICVCLDALLMLADSFMEAQLFGLVMEIHKSSMAHLYFHIQLRTDFVLSQAITIAATAIVDTVYRGWPIFDGVASDLLLTISSFLSAYGDERGMAEDACEAWRQLESRVVFTLMRAPSLVCRTCVPLVSGQRTDIKVSIPLPHDIYDSLPSELKMRKSISVCCAYFNVGVNHEATLGQSFGGVALETAINQEGAERILAYSNRYAVEQSARDAVIELVNVVASEPSRKNLAIFEWAMAACELMGGQAVICCKSGKDRTGMAVTLEQGRLLRETCGLNAAQLQEVIASLRRDGARRENCRKNVGKAVYSFSPFQMHFLPKAFRPPSGTYAQGVAS</sequence>
<accession>A0A0D6LWS6</accession>
<dbReference type="PANTHER" id="PTHR12187:SF11">
    <property type="entry name" value="PHOSPHATIDYLINOSITOL-3,4-BISPHOSPHATE 4-PHOSPHATASE"/>
    <property type="match status" value="1"/>
</dbReference>
<dbReference type="EMBL" id="KE125069">
    <property type="protein sequence ID" value="EPB72082.1"/>
    <property type="molecule type" value="Genomic_DNA"/>
</dbReference>